<dbReference type="InterPro" id="IPR036047">
    <property type="entry name" value="F-box-like_dom_sf"/>
</dbReference>
<dbReference type="InterPro" id="IPR036277">
    <property type="entry name" value="SMC_hinge_sf"/>
</dbReference>
<keyword evidence="3" id="KW-0132">Cell division</keyword>
<feature type="coiled-coil region" evidence="8">
    <location>
        <begin position="246"/>
        <end position="357"/>
    </location>
</feature>
<dbReference type="GO" id="GO:0005524">
    <property type="term" value="F:ATP binding"/>
    <property type="evidence" value="ECO:0007669"/>
    <property type="project" value="InterPro"/>
</dbReference>
<accession>A0A1J1HMB5</accession>
<dbReference type="STRING" id="568069.A0A1J1HMB5"/>
<evidence type="ECO:0000256" key="3">
    <source>
        <dbReference type="ARBA" id="ARBA00022618"/>
    </source>
</evidence>
<reference evidence="10 11" key="1">
    <citation type="submission" date="2015-04" db="EMBL/GenBank/DDBJ databases">
        <authorList>
            <person name="Syromyatnikov M.Y."/>
            <person name="Popov V.N."/>
        </authorList>
    </citation>
    <scope>NUCLEOTIDE SEQUENCE [LARGE SCALE GENOMIC DNA]</scope>
</reference>
<dbReference type="CDD" id="cd03272">
    <property type="entry name" value="ABC_SMC3_euk"/>
    <property type="match status" value="1"/>
</dbReference>
<dbReference type="InterPro" id="IPR027417">
    <property type="entry name" value="P-loop_NTPase"/>
</dbReference>
<organism evidence="10 11">
    <name type="scientific">Clunio marinus</name>
    <dbReference type="NCBI Taxonomy" id="568069"/>
    <lineage>
        <taxon>Eukaryota</taxon>
        <taxon>Metazoa</taxon>
        <taxon>Ecdysozoa</taxon>
        <taxon>Arthropoda</taxon>
        <taxon>Hexapoda</taxon>
        <taxon>Insecta</taxon>
        <taxon>Pterygota</taxon>
        <taxon>Neoptera</taxon>
        <taxon>Endopterygota</taxon>
        <taxon>Diptera</taxon>
        <taxon>Nematocera</taxon>
        <taxon>Chironomoidea</taxon>
        <taxon>Chironomidae</taxon>
        <taxon>Clunio</taxon>
    </lineage>
</organism>
<dbReference type="Pfam" id="PF02463">
    <property type="entry name" value="SMC_N"/>
    <property type="match status" value="1"/>
</dbReference>
<evidence type="ECO:0000313" key="11">
    <source>
        <dbReference type="Proteomes" id="UP000183832"/>
    </source>
</evidence>
<comment type="similarity">
    <text evidence="1">Belongs to the SMC family. SMC3 subfamily.</text>
</comment>
<evidence type="ECO:0000256" key="8">
    <source>
        <dbReference type="SAM" id="Coils"/>
    </source>
</evidence>
<evidence type="ECO:0000256" key="1">
    <source>
        <dbReference type="ARBA" id="ARBA00005917"/>
    </source>
</evidence>
<dbReference type="InterPro" id="IPR001810">
    <property type="entry name" value="F-box_dom"/>
</dbReference>
<feature type="coiled-coil region" evidence="8">
    <location>
        <begin position="186"/>
        <end position="213"/>
    </location>
</feature>
<keyword evidence="4" id="KW-0498">Mitosis</keyword>
<dbReference type="InterPro" id="IPR041741">
    <property type="entry name" value="SMC3_ABC_euk"/>
</dbReference>
<dbReference type="Gene3D" id="1.20.1280.50">
    <property type="match status" value="1"/>
</dbReference>
<feature type="coiled-coil region" evidence="8">
    <location>
        <begin position="1331"/>
        <end position="1388"/>
    </location>
</feature>
<feature type="coiled-coil region" evidence="8">
    <location>
        <begin position="998"/>
        <end position="1032"/>
    </location>
</feature>
<dbReference type="CDD" id="cd09917">
    <property type="entry name" value="F-box_SF"/>
    <property type="match status" value="1"/>
</dbReference>
<dbReference type="FunFam" id="3.30.70.1620:FF:000002">
    <property type="entry name" value="Structural maintenance of chromosomes 3"/>
    <property type="match status" value="1"/>
</dbReference>
<evidence type="ECO:0000256" key="6">
    <source>
        <dbReference type="ARBA" id="ARBA00023242"/>
    </source>
</evidence>
<evidence type="ECO:0000256" key="4">
    <source>
        <dbReference type="ARBA" id="ARBA00022776"/>
    </source>
</evidence>
<dbReference type="EMBL" id="CVRI01000004">
    <property type="protein sequence ID" value="CRK87369.1"/>
    <property type="molecule type" value="Genomic_DNA"/>
</dbReference>
<sequence length="1588" mass="186703">MHIKQVIIHGFKSYREQTVVDPFDKKHNVVVGRNGSGKSNFFSAIQFVLSDEFTHLRPEQRQNLLHEGVGQRLGSAYVEIIFDNSDNRVPIDKEEISLKRVIGAKKDQYFLNKKNVPRSEVVNLLESAGFSNSNPYYIVKQGKINQMATAPDAHRLKLLREVAGTRVYDERKEESKTILKDTDSKVEKITEFLKTIEDRLKTLEEEKEELKEYQKWDKLRRMLEYIIYETELKDNRRQLEDLGNSRKNSGDQQKKLTNEIQKIQEKIKTIQKNLKDAKKEVTTSKEERSVLTAEHQQLLREKTKLDLTINDLNDEVQGDNKSKERAEQELKRLEQTIAEKEKELKQTINKKKTIQDLPEEIIENILSYLNVESLKAAALTCRTWNEISSKIGWKLKLNLNEIGVELWDNVLLKSNRKFNSIRLCEYAEMRNIRLMNFFEKHGGNVQKLVIEGGEFQSFKIFCDVLSSMPNLKNFSFRYSDTRGRFENNFFEDHLPHLQKLETLNLMESDFELMKYFKKTQINSLEIVEYCKEQSMENLLEFLSYQKNLKSLRLLKSNFGWLISKFFKISFATENIPFKLKELSLDGHEKETLNDSNILKFLEFHSDTVEKLGVDCTLPDFVFEFIFSKFKRLVSLTFFGVGLPNDLPLYERFDINTNNRVPIDKEEISLKRVIGAKKDQYFLNKKNVPRSEVVNLLESAGFSNSNPYYIVKQGKINQMATAPDAHRLKLLREVAGTRVYDERKEESKTILKDTDSKVEKITEFLKTIEDRSKTLEEEKEELKEYQKWDKLRRMLEYIIYETELKDNRRQLEDLENSRKNSGDQQKKLTNEIQKIQEKIKTIQKNLKDAKKEVTTSKEERSVLTAEHQQLLREKTKLDLTINDLNDEVQGDNKSKERAEQELKRLEQTIAEKEKELKQVKPQYEEMKRKEEEYSRELALKEQKRKELHAKQGRGAQFSSREERDKWIQTELKSLTKQIKDKISHQNKLTEDLKRDAVKQQELEKKIEDNNDGMEQLRKEIDEHNKNFYELKKKKDSEQAIRNDLWRQETQLQQTLTSHKDELSKADQALRSMAGKPILNGRDSVRKVLDMFMERGGEHAKIAKAYYGPVIENFNCDKTIYTAVEVTAGNRLFHHIVESDRVGTQILKEMNKQKLPGEVTFMPLNRLQFKMHDYPDNNDSIPMISKLKYEEKYDKALRYIFGKTLICRNLERATELAKTTGLDCVTLEGDQVSSKGCLTGGFFNTSRSRLEMQKKRTEYMQMIQDFEDQLHEIRVKLKSTEVKINEIVSEMQKTETKLGKSKDAFEKVQADIRLMKEELTRIERFRSPKERSLAQCKSNLEAMNSTKSGLESELHQELMAQLSVQDQREVDQLNDDIRRLNQENKAAFSSRMSLEVTKNKLENLLTNNLIRRKDELMQALQEISVEDRKRQLTNCQNDVENVTKRIEKVTADLNDMESKVNKAVKNQKTHQKDLEILMQKERDLQDKIDQDSKNSEKYAAKENLFRQKIDEFTEKISNLGALPQVDNHYMKMSLKKLFQELEKANHHLKKYNHVNKKALDQFLSFSEQKEKLYKRKEELDIGGEKIKELN</sequence>
<dbReference type="GO" id="GO:0005694">
    <property type="term" value="C:chromosome"/>
    <property type="evidence" value="ECO:0007669"/>
    <property type="project" value="InterPro"/>
</dbReference>
<dbReference type="Gene3D" id="3.40.50.300">
    <property type="entry name" value="P-loop containing nucleotide triphosphate hydrolases"/>
    <property type="match status" value="2"/>
</dbReference>
<name>A0A1J1HMB5_9DIPT</name>
<dbReference type="PROSITE" id="PS50181">
    <property type="entry name" value="FBOX"/>
    <property type="match status" value="1"/>
</dbReference>
<feature type="domain" description="F-box" evidence="9">
    <location>
        <begin position="351"/>
        <end position="410"/>
    </location>
</feature>
<keyword evidence="7" id="KW-0131">Cell cycle</keyword>
<dbReference type="SUPFAM" id="SSF75553">
    <property type="entry name" value="Smc hinge domain"/>
    <property type="match status" value="1"/>
</dbReference>
<dbReference type="PANTHER" id="PTHR43977">
    <property type="entry name" value="STRUCTURAL MAINTENANCE OF CHROMOSOMES PROTEIN 3"/>
    <property type="match status" value="1"/>
</dbReference>
<gene>
    <name evidence="10" type="ORF">CLUMA_CG001171</name>
</gene>
<dbReference type="Gene3D" id="1.20.1060.20">
    <property type="match status" value="1"/>
</dbReference>
<dbReference type="InterPro" id="IPR010935">
    <property type="entry name" value="SMC_hinge"/>
</dbReference>
<dbReference type="OrthoDB" id="431497at2759"/>
<proteinExistence type="inferred from homology"/>
<evidence type="ECO:0000259" key="9">
    <source>
        <dbReference type="PROSITE" id="PS50181"/>
    </source>
</evidence>
<feature type="coiled-coil region" evidence="8">
    <location>
        <begin position="757"/>
        <end position="949"/>
    </location>
</feature>
<protein>
    <recommendedName>
        <fullName evidence="2">Structural maintenance of chromosomes protein 3</fullName>
    </recommendedName>
</protein>
<dbReference type="SUPFAM" id="SSF52540">
    <property type="entry name" value="P-loop containing nucleoside triphosphate hydrolases"/>
    <property type="match status" value="2"/>
</dbReference>
<feature type="coiled-coil region" evidence="8">
    <location>
        <begin position="1261"/>
        <end position="1295"/>
    </location>
</feature>
<dbReference type="Pfam" id="PF06470">
    <property type="entry name" value="SMC_hinge"/>
    <property type="match status" value="1"/>
</dbReference>
<dbReference type="Gene3D" id="3.30.70.1620">
    <property type="match status" value="1"/>
</dbReference>
<dbReference type="FunFam" id="1.20.1060.20:FF:000002">
    <property type="entry name" value="Structural maintenance of chromosomes 3"/>
    <property type="match status" value="1"/>
</dbReference>
<keyword evidence="5 8" id="KW-0175">Coiled coil</keyword>
<evidence type="ECO:0000313" key="10">
    <source>
        <dbReference type="EMBL" id="CRK87369.1"/>
    </source>
</evidence>
<dbReference type="FunFam" id="3.40.50.300:FF:000424">
    <property type="entry name" value="Structural maintenance of chromosomes 3"/>
    <property type="match status" value="1"/>
</dbReference>
<dbReference type="GO" id="GO:0051301">
    <property type="term" value="P:cell division"/>
    <property type="evidence" value="ECO:0007669"/>
    <property type="project" value="UniProtKB-KW"/>
</dbReference>
<keyword evidence="11" id="KW-1185">Reference proteome</keyword>
<dbReference type="SUPFAM" id="SSF52047">
    <property type="entry name" value="RNI-like"/>
    <property type="match status" value="1"/>
</dbReference>
<dbReference type="SMART" id="SM00968">
    <property type="entry name" value="SMC_hinge"/>
    <property type="match status" value="1"/>
</dbReference>
<feature type="coiled-coil region" evidence="8">
    <location>
        <begin position="1423"/>
        <end position="1492"/>
    </location>
</feature>
<dbReference type="Pfam" id="PF12937">
    <property type="entry name" value="F-box-like"/>
    <property type="match status" value="1"/>
</dbReference>
<evidence type="ECO:0000256" key="5">
    <source>
        <dbReference type="ARBA" id="ARBA00023054"/>
    </source>
</evidence>
<evidence type="ECO:0000256" key="2">
    <source>
        <dbReference type="ARBA" id="ARBA00018690"/>
    </source>
</evidence>
<dbReference type="GO" id="GO:0016887">
    <property type="term" value="F:ATP hydrolysis activity"/>
    <property type="evidence" value="ECO:0007669"/>
    <property type="project" value="InterPro"/>
</dbReference>
<keyword evidence="6" id="KW-0539">Nucleus</keyword>
<evidence type="ECO:0000256" key="7">
    <source>
        <dbReference type="ARBA" id="ARBA00023306"/>
    </source>
</evidence>
<dbReference type="GO" id="GO:0051276">
    <property type="term" value="P:chromosome organization"/>
    <property type="evidence" value="ECO:0007669"/>
    <property type="project" value="InterPro"/>
</dbReference>
<dbReference type="InterPro" id="IPR003395">
    <property type="entry name" value="RecF/RecN/SMC_N"/>
</dbReference>
<dbReference type="SMART" id="SM00256">
    <property type="entry name" value="FBOX"/>
    <property type="match status" value="1"/>
</dbReference>
<dbReference type="SUPFAM" id="SSF81383">
    <property type="entry name" value="F-box domain"/>
    <property type="match status" value="1"/>
</dbReference>
<dbReference type="Proteomes" id="UP000183832">
    <property type="component" value="Unassembled WGS sequence"/>
</dbReference>